<evidence type="ECO:0000313" key="2">
    <source>
        <dbReference type="Proteomes" id="UP000201630"/>
    </source>
</evidence>
<dbReference type="Proteomes" id="UP000201630">
    <property type="component" value="Segment"/>
</dbReference>
<dbReference type="GeneID" id="26630030"/>
<dbReference type="RefSeq" id="YP_009203040.1">
    <property type="nucleotide sequence ID" value="NC_028848.1"/>
</dbReference>
<reference evidence="1 2" key="1">
    <citation type="submission" date="2015-04" db="EMBL/GenBank/DDBJ databases">
        <authorList>
            <person name="Shneider M.M."/>
            <person name="Klumpp J."/>
            <person name="Miroshnikov K.A."/>
            <person name="Leiman P.G."/>
        </authorList>
    </citation>
    <scope>NUCLEOTIDE SEQUENCE [LARGE SCALE GENOMIC DNA]</scope>
</reference>
<protein>
    <submittedName>
        <fullName evidence="1">Uncharacterized protein</fullName>
    </submittedName>
</protein>
<proteinExistence type="predicted"/>
<dbReference type="EMBL" id="KR149290">
    <property type="protein sequence ID" value="AKQ06838.1"/>
    <property type="molecule type" value="Genomic_DNA"/>
</dbReference>
<evidence type="ECO:0000313" key="1">
    <source>
        <dbReference type="EMBL" id="AKQ06838.1"/>
    </source>
</evidence>
<organism evidence="1 2">
    <name type="scientific">Acinetobacter phage Fri1</name>
    <dbReference type="NCBI Taxonomy" id="1647373"/>
    <lineage>
        <taxon>Viruses</taxon>
        <taxon>Duplodnaviria</taxon>
        <taxon>Heunggongvirae</taxon>
        <taxon>Uroviricota</taxon>
        <taxon>Caudoviricetes</taxon>
        <taxon>Autographivirales</taxon>
        <taxon>Autoscriptoviridae</taxon>
        <taxon>Beijerinckvirinae</taxon>
        <taxon>Friunavirus</taxon>
        <taxon>Friunavirus Fri1</taxon>
    </lineage>
</organism>
<gene>
    <name evidence="1" type="ORF">Fri1_34</name>
</gene>
<dbReference type="KEGG" id="vg:26630030"/>
<name>A0A0H4TFB7_9CAUD</name>
<sequence length="82" mass="9510">MKEYKLKHLRFDRSGRLQVQRSIDGVPDGYWAAITAFNLNTRTLQVGGIKFTYPAYVKWVGEDAAKETIDYLVMSLYEFGDR</sequence>
<keyword evidence="2" id="KW-1185">Reference proteome</keyword>
<accession>A0A0H4TFB7</accession>